<comment type="similarity">
    <text evidence="2">Belongs to the THOC7 family.</text>
</comment>
<sequence>MTDDDIIKRRLLIDGDGTGEARIMTKFMKSFIKWSSSDDSAIESHIQYDRLLTQLSNIESSSVKWSNVIRMNEEELNNYDELRDNTNNGVEGAVKAITTTKEELKGAREVRSNRMEYDALARLIKEHPPRSDTANKLKLLNQELNSLKSKRDQLEHRLSLRRKQLHVLVTALHQLQQTLNDISAIDSVDHHDISPKAVIDLTSDVPMEVI</sequence>
<keyword evidence="3 5" id="KW-0175">Coiled coil</keyword>
<evidence type="ECO:0000256" key="1">
    <source>
        <dbReference type="ARBA" id="ARBA00004123"/>
    </source>
</evidence>
<comment type="subcellular location">
    <subcellularLocation>
        <location evidence="1">Nucleus</location>
    </subcellularLocation>
</comment>
<evidence type="ECO:0000256" key="3">
    <source>
        <dbReference type="ARBA" id="ARBA00023054"/>
    </source>
</evidence>
<evidence type="ECO:0000256" key="5">
    <source>
        <dbReference type="SAM" id="Coils"/>
    </source>
</evidence>
<organism evidence="6 7">
    <name type="scientific">Armadillidium nasatum</name>
    <dbReference type="NCBI Taxonomy" id="96803"/>
    <lineage>
        <taxon>Eukaryota</taxon>
        <taxon>Metazoa</taxon>
        <taxon>Ecdysozoa</taxon>
        <taxon>Arthropoda</taxon>
        <taxon>Crustacea</taxon>
        <taxon>Multicrustacea</taxon>
        <taxon>Malacostraca</taxon>
        <taxon>Eumalacostraca</taxon>
        <taxon>Peracarida</taxon>
        <taxon>Isopoda</taxon>
        <taxon>Oniscidea</taxon>
        <taxon>Crinocheta</taxon>
        <taxon>Armadillidiidae</taxon>
        <taxon>Armadillidium</taxon>
    </lineage>
</organism>
<evidence type="ECO:0000256" key="4">
    <source>
        <dbReference type="ARBA" id="ARBA00023242"/>
    </source>
</evidence>
<reference evidence="6 7" key="1">
    <citation type="journal article" date="2019" name="PLoS Biol.">
        <title>Sex chromosomes control vertical transmission of feminizing Wolbachia symbionts in an isopod.</title>
        <authorList>
            <person name="Becking T."/>
            <person name="Chebbi M.A."/>
            <person name="Giraud I."/>
            <person name="Moumen B."/>
            <person name="Laverre T."/>
            <person name="Caubet Y."/>
            <person name="Peccoud J."/>
            <person name="Gilbert C."/>
            <person name="Cordaux R."/>
        </authorList>
    </citation>
    <scope>NUCLEOTIDE SEQUENCE [LARGE SCALE GENOMIC DNA]</scope>
    <source>
        <strain evidence="6">ANa2</strain>
        <tissue evidence="6">Whole body excluding digestive tract and cuticle</tissue>
    </source>
</reference>
<feature type="coiled-coil region" evidence="5">
    <location>
        <begin position="130"/>
        <end position="164"/>
    </location>
</feature>
<dbReference type="PANTHER" id="PTHR23405">
    <property type="entry name" value="MAINTENANCE OF KILLER 16 MAK16 PROTEIN-RELATED"/>
    <property type="match status" value="1"/>
</dbReference>
<dbReference type="Pfam" id="PF05615">
    <property type="entry name" value="THOC7"/>
    <property type="match status" value="1"/>
</dbReference>
<dbReference type="AlphaFoldDB" id="A0A5N5TMB1"/>
<dbReference type="EMBL" id="SEYY01000427">
    <property type="protein sequence ID" value="KAB7507286.1"/>
    <property type="molecule type" value="Genomic_DNA"/>
</dbReference>
<dbReference type="Proteomes" id="UP000326759">
    <property type="component" value="Unassembled WGS sequence"/>
</dbReference>
<comment type="caution">
    <text evidence="6">The sequence shown here is derived from an EMBL/GenBank/DDBJ whole genome shotgun (WGS) entry which is preliminary data.</text>
</comment>
<dbReference type="GO" id="GO:0006397">
    <property type="term" value="P:mRNA processing"/>
    <property type="evidence" value="ECO:0007669"/>
    <property type="project" value="InterPro"/>
</dbReference>
<gene>
    <name evidence="6" type="primary">thoc7</name>
    <name evidence="6" type="ORF">Anas_02477</name>
</gene>
<proteinExistence type="inferred from homology"/>
<dbReference type="GO" id="GO:0000445">
    <property type="term" value="C:THO complex part of transcription export complex"/>
    <property type="evidence" value="ECO:0007669"/>
    <property type="project" value="InterPro"/>
</dbReference>
<keyword evidence="4" id="KW-0539">Nucleus</keyword>
<dbReference type="OrthoDB" id="205166at2759"/>
<evidence type="ECO:0000313" key="6">
    <source>
        <dbReference type="EMBL" id="KAB7507286.1"/>
    </source>
</evidence>
<name>A0A5N5TMB1_9CRUS</name>
<accession>A0A5N5TMB1</accession>
<evidence type="ECO:0000256" key="2">
    <source>
        <dbReference type="ARBA" id="ARBA00006482"/>
    </source>
</evidence>
<evidence type="ECO:0000313" key="7">
    <source>
        <dbReference type="Proteomes" id="UP000326759"/>
    </source>
</evidence>
<keyword evidence="7" id="KW-1185">Reference proteome</keyword>
<protein>
    <submittedName>
        <fullName evidence="6">THO complex subunit 7-like protein</fullName>
    </submittedName>
</protein>
<dbReference type="InterPro" id="IPR008501">
    <property type="entry name" value="THOC7/Mft1"/>
</dbReference>
<dbReference type="GO" id="GO:0006406">
    <property type="term" value="P:mRNA export from nucleus"/>
    <property type="evidence" value="ECO:0007669"/>
    <property type="project" value="TreeGrafter"/>
</dbReference>
<dbReference type="PANTHER" id="PTHR23405:SF5">
    <property type="entry name" value="THO COMPLEX SUBUNIT 7 HOMOLOG"/>
    <property type="match status" value="1"/>
</dbReference>